<organism evidence="1">
    <name type="scientific">Rhizophora mucronata</name>
    <name type="common">Asiatic mangrove</name>
    <dbReference type="NCBI Taxonomy" id="61149"/>
    <lineage>
        <taxon>Eukaryota</taxon>
        <taxon>Viridiplantae</taxon>
        <taxon>Streptophyta</taxon>
        <taxon>Embryophyta</taxon>
        <taxon>Tracheophyta</taxon>
        <taxon>Spermatophyta</taxon>
        <taxon>Magnoliopsida</taxon>
        <taxon>eudicotyledons</taxon>
        <taxon>Gunneridae</taxon>
        <taxon>Pentapetalae</taxon>
        <taxon>rosids</taxon>
        <taxon>fabids</taxon>
        <taxon>Malpighiales</taxon>
        <taxon>Rhizophoraceae</taxon>
        <taxon>Rhizophora</taxon>
    </lineage>
</organism>
<name>A0A2P2PVY2_RHIMU</name>
<evidence type="ECO:0000313" key="1">
    <source>
        <dbReference type="EMBL" id="MBX58904.1"/>
    </source>
</evidence>
<accession>A0A2P2PVY2</accession>
<dbReference type="EMBL" id="GGEC01078420">
    <property type="protein sequence ID" value="MBX58904.1"/>
    <property type="molecule type" value="Transcribed_RNA"/>
</dbReference>
<sequence>MEREKLKCKNLNQWKEGRCLMVKQF</sequence>
<protein>
    <submittedName>
        <fullName evidence="1">Uncharacterized protein</fullName>
    </submittedName>
</protein>
<proteinExistence type="predicted"/>
<dbReference type="AlphaFoldDB" id="A0A2P2PVY2"/>
<reference evidence="1" key="1">
    <citation type="submission" date="2018-02" db="EMBL/GenBank/DDBJ databases">
        <title>Rhizophora mucronata_Transcriptome.</title>
        <authorList>
            <person name="Meera S.P."/>
            <person name="Sreeshan A."/>
            <person name="Augustine A."/>
        </authorList>
    </citation>
    <scope>NUCLEOTIDE SEQUENCE</scope>
    <source>
        <tissue evidence="1">Leaf</tissue>
    </source>
</reference>